<dbReference type="GO" id="GO:0008270">
    <property type="term" value="F:zinc ion binding"/>
    <property type="evidence" value="ECO:0007669"/>
    <property type="project" value="InterPro"/>
</dbReference>
<proteinExistence type="predicted"/>
<evidence type="ECO:0000313" key="9">
    <source>
        <dbReference type="Proteomes" id="UP001218218"/>
    </source>
</evidence>
<dbReference type="CDD" id="cd00067">
    <property type="entry name" value="GAL4"/>
    <property type="match status" value="1"/>
</dbReference>
<dbReference type="GO" id="GO:0005634">
    <property type="term" value="C:nucleus"/>
    <property type="evidence" value="ECO:0007669"/>
    <property type="project" value="UniProtKB-SubCell"/>
</dbReference>
<evidence type="ECO:0000256" key="5">
    <source>
        <dbReference type="SAM" id="Coils"/>
    </source>
</evidence>
<dbReference type="CDD" id="cd12148">
    <property type="entry name" value="fungal_TF_MHR"/>
    <property type="match status" value="1"/>
</dbReference>
<evidence type="ECO:0000259" key="7">
    <source>
        <dbReference type="PROSITE" id="PS50048"/>
    </source>
</evidence>
<evidence type="ECO:0000256" key="3">
    <source>
        <dbReference type="ARBA" id="ARBA00023125"/>
    </source>
</evidence>
<dbReference type="SMART" id="SM00066">
    <property type="entry name" value="GAL4"/>
    <property type="match status" value="1"/>
</dbReference>
<dbReference type="GO" id="GO:0006351">
    <property type="term" value="P:DNA-templated transcription"/>
    <property type="evidence" value="ECO:0007669"/>
    <property type="project" value="InterPro"/>
</dbReference>
<dbReference type="PROSITE" id="PS00463">
    <property type="entry name" value="ZN2_CY6_FUNGAL_1"/>
    <property type="match status" value="1"/>
</dbReference>
<keyword evidence="9" id="KW-1185">Reference proteome</keyword>
<name>A0AAD7APE2_9AGAR</name>
<dbReference type="SMART" id="SM00906">
    <property type="entry name" value="Fungal_trans"/>
    <property type="match status" value="1"/>
</dbReference>
<dbReference type="PANTHER" id="PTHR46910">
    <property type="entry name" value="TRANSCRIPTION FACTOR PDR1"/>
    <property type="match status" value="1"/>
</dbReference>
<comment type="caution">
    <text evidence="8">The sequence shown here is derived from an EMBL/GenBank/DDBJ whole genome shotgun (WGS) entry which is preliminary data.</text>
</comment>
<dbReference type="InterPro" id="IPR001138">
    <property type="entry name" value="Zn2Cys6_DnaBD"/>
</dbReference>
<evidence type="ECO:0000256" key="4">
    <source>
        <dbReference type="ARBA" id="ARBA00023242"/>
    </source>
</evidence>
<dbReference type="InterPro" id="IPR050987">
    <property type="entry name" value="AtrR-like"/>
</dbReference>
<sequence>MSENEQRETHSRSHSPTGSIPLKRRRLVRSCDVCRERKVRCDGQNICSSCLAFGSPCTYMEPRRKRGKRHNLVDELKRENDDLKRENTSLRAKLRSLSACSLCAQPLSGPSRSAFVSPSNAPAPRTSVESEEQLDELASRFSQFDFNEFESKYFGSASSVSLADHAIAMKETHDGRPFSLHSRRPLYWDILPWEKEAYDSRPQYIYPPSDLVESLLRLYFTNLHPTLPILHRPSFERSVRQGQHLTDMQFGGVLLAVLAIGSRYSTDSRVFIDGDASLSAGWKFANQIWILRKLFDPTIYEVQMYCLLTLYALGLSVPQNSWLYLGIGIRCLHHRGAHRRKPDSHKWGPEDELWKRAFWSFIALERMVCVSVGRPISLQVEEYDAEPPLEVDDDYWDQGFTQPLGKPSRLSYFVCELRLCEISADAMRRLYASKKSKRLMGWDSVEWEQRTVAHFDSIMNNFLDSIPLHLRWDPDRPPQGVFFDQSAILHVSYHYLLIAIHRPYIHRTKLASTSLSICAKSARTILRTADIWFSKTQRLPVQTLIHPVFVSGLILLLNMLAVKRAGLSIDSNKDLGLVTIAMEFLEVAESSTRYQPAGRILDILRAVWDAQPNNQLADTDAYESGAADPAALEFPSIFGSGLNETYPHLGQSFAPIDASSGPQPGMSIEQLLADAGTRSPISIFEDELMAMWMAVPTDVAHMINGWETHMEGGTVLDENWFSVFGAPQ</sequence>
<dbReference type="GO" id="GO:0003677">
    <property type="term" value="F:DNA binding"/>
    <property type="evidence" value="ECO:0007669"/>
    <property type="project" value="UniProtKB-KW"/>
</dbReference>
<feature type="coiled-coil region" evidence="5">
    <location>
        <begin position="66"/>
        <end position="100"/>
    </location>
</feature>
<dbReference type="EMBL" id="JARIHO010000003">
    <property type="protein sequence ID" value="KAJ7364203.1"/>
    <property type="molecule type" value="Genomic_DNA"/>
</dbReference>
<dbReference type="Pfam" id="PF04082">
    <property type="entry name" value="Fungal_trans"/>
    <property type="match status" value="1"/>
</dbReference>
<dbReference type="SUPFAM" id="SSF57701">
    <property type="entry name" value="Zn2/Cys6 DNA-binding domain"/>
    <property type="match status" value="1"/>
</dbReference>
<evidence type="ECO:0000256" key="2">
    <source>
        <dbReference type="ARBA" id="ARBA00022723"/>
    </source>
</evidence>
<dbReference type="PANTHER" id="PTHR46910:SF3">
    <property type="entry name" value="HALOTOLERANCE PROTEIN 9-RELATED"/>
    <property type="match status" value="1"/>
</dbReference>
<dbReference type="InterPro" id="IPR036864">
    <property type="entry name" value="Zn2-C6_fun-type_DNA-bd_sf"/>
</dbReference>
<dbReference type="Proteomes" id="UP001218218">
    <property type="component" value="Unassembled WGS sequence"/>
</dbReference>
<evidence type="ECO:0000256" key="6">
    <source>
        <dbReference type="SAM" id="MobiDB-lite"/>
    </source>
</evidence>
<feature type="compositionally biased region" description="Basic and acidic residues" evidence="6">
    <location>
        <begin position="1"/>
        <end position="11"/>
    </location>
</feature>
<keyword evidence="5" id="KW-0175">Coiled coil</keyword>
<reference evidence="8" key="1">
    <citation type="submission" date="2023-03" db="EMBL/GenBank/DDBJ databases">
        <title>Massive genome expansion in bonnet fungi (Mycena s.s.) driven by repeated elements and novel gene families across ecological guilds.</title>
        <authorList>
            <consortium name="Lawrence Berkeley National Laboratory"/>
            <person name="Harder C.B."/>
            <person name="Miyauchi S."/>
            <person name="Viragh M."/>
            <person name="Kuo A."/>
            <person name="Thoen E."/>
            <person name="Andreopoulos B."/>
            <person name="Lu D."/>
            <person name="Skrede I."/>
            <person name="Drula E."/>
            <person name="Henrissat B."/>
            <person name="Morin E."/>
            <person name="Kohler A."/>
            <person name="Barry K."/>
            <person name="LaButti K."/>
            <person name="Morin E."/>
            <person name="Salamov A."/>
            <person name="Lipzen A."/>
            <person name="Mereny Z."/>
            <person name="Hegedus B."/>
            <person name="Baldrian P."/>
            <person name="Stursova M."/>
            <person name="Weitz H."/>
            <person name="Taylor A."/>
            <person name="Grigoriev I.V."/>
            <person name="Nagy L.G."/>
            <person name="Martin F."/>
            <person name="Kauserud H."/>
        </authorList>
    </citation>
    <scope>NUCLEOTIDE SEQUENCE</scope>
    <source>
        <strain evidence="8">CBHHK002</strain>
    </source>
</reference>
<protein>
    <submittedName>
        <fullName evidence="8">Fungal-specific transcription factor domain-containing protein</fullName>
    </submittedName>
</protein>
<feature type="region of interest" description="Disordered" evidence="6">
    <location>
        <begin position="1"/>
        <end position="21"/>
    </location>
</feature>
<keyword evidence="2" id="KW-0479">Metal-binding</keyword>
<comment type="subcellular location">
    <subcellularLocation>
        <location evidence="1">Nucleus</location>
    </subcellularLocation>
</comment>
<gene>
    <name evidence="8" type="ORF">DFH08DRAFT_930216</name>
</gene>
<evidence type="ECO:0000256" key="1">
    <source>
        <dbReference type="ARBA" id="ARBA00004123"/>
    </source>
</evidence>
<dbReference type="PROSITE" id="PS50048">
    <property type="entry name" value="ZN2_CY6_FUNGAL_2"/>
    <property type="match status" value="1"/>
</dbReference>
<dbReference type="InterPro" id="IPR007219">
    <property type="entry name" value="XnlR_reg_dom"/>
</dbReference>
<dbReference type="Pfam" id="PF00172">
    <property type="entry name" value="Zn_clus"/>
    <property type="match status" value="1"/>
</dbReference>
<keyword evidence="4" id="KW-0539">Nucleus</keyword>
<dbReference type="GO" id="GO:0000981">
    <property type="term" value="F:DNA-binding transcription factor activity, RNA polymerase II-specific"/>
    <property type="evidence" value="ECO:0007669"/>
    <property type="project" value="InterPro"/>
</dbReference>
<keyword evidence="3" id="KW-0238">DNA-binding</keyword>
<evidence type="ECO:0000313" key="8">
    <source>
        <dbReference type="EMBL" id="KAJ7364203.1"/>
    </source>
</evidence>
<organism evidence="8 9">
    <name type="scientific">Mycena albidolilacea</name>
    <dbReference type="NCBI Taxonomy" id="1033008"/>
    <lineage>
        <taxon>Eukaryota</taxon>
        <taxon>Fungi</taxon>
        <taxon>Dikarya</taxon>
        <taxon>Basidiomycota</taxon>
        <taxon>Agaricomycotina</taxon>
        <taxon>Agaricomycetes</taxon>
        <taxon>Agaricomycetidae</taxon>
        <taxon>Agaricales</taxon>
        <taxon>Marasmiineae</taxon>
        <taxon>Mycenaceae</taxon>
        <taxon>Mycena</taxon>
    </lineage>
</organism>
<feature type="domain" description="Zn(2)-C6 fungal-type" evidence="7">
    <location>
        <begin position="30"/>
        <end position="59"/>
    </location>
</feature>
<dbReference type="AlphaFoldDB" id="A0AAD7APE2"/>
<accession>A0AAD7APE2</accession>
<dbReference type="Gene3D" id="4.10.240.10">
    <property type="entry name" value="Zn(2)-C6 fungal-type DNA-binding domain"/>
    <property type="match status" value="1"/>
</dbReference>